<dbReference type="EMBL" id="JAPQKS010000008">
    <property type="protein sequence ID" value="KAJ5216938.1"/>
    <property type="molecule type" value="Genomic_DNA"/>
</dbReference>
<gene>
    <name evidence="2" type="ORF">N7468_009946</name>
</gene>
<proteinExistence type="predicted"/>
<sequence length="510" mass="57072">MARPAMALRKVHHLPKAFPTTSSALLRISHLALPAPFLTPDVQPSHATTRSFHSTQERQAAPAPATRRRKLDREVRSAHAQSWVNAGRPSYSVDSDGLSLYVGKEGQYESVLRDVQLEAPALYEAGIRDGVIPRSISYGKFQEIGRRLVRASFEGRPNANAIKAISSDVDAIWRIGFMTTHRDSGLKIWILHSCARAKARIPVVLVARQQLRDDGVPGDTIWNKEVAKLSNQGFPPAMLLHAKILSLRGKYTQALELLEDKIMPCLVATRDRPGPVEDITLGGQIESPLRLGAVIFASVAARLEGQGRKEAKDYYEKSDDWTLKAALEFNDIDALVDYASLMMNNKDYDAYEEAMAKAATGGSAKACFFLANFYFRTSLGEFPTRDQRALPAYDPDDRSTWDLEPGSTILSRFWKWWAAPIESSIFEYKNLAFEWYLTSVDHGDIRAGMMAGLLYRDDKQYQAGLAWMDNVLKGGLDADPLYGPKALEMVKHWNDINYEIAIPKKMLPVR</sequence>
<organism evidence="2 3">
    <name type="scientific">Penicillium chermesinum</name>
    <dbReference type="NCBI Taxonomy" id="63820"/>
    <lineage>
        <taxon>Eukaryota</taxon>
        <taxon>Fungi</taxon>
        <taxon>Dikarya</taxon>
        <taxon>Ascomycota</taxon>
        <taxon>Pezizomycotina</taxon>
        <taxon>Eurotiomycetes</taxon>
        <taxon>Eurotiomycetidae</taxon>
        <taxon>Eurotiales</taxon>
        <taxon>Aspergillaceae</taxon>
        <taxon>Penicillium</taxon>
    </lineage>
</organism>
<dbReference type="OrthoDB" id="250175at2759"/>
<evidence type="ECO:0000256" key="1">
    <source>
        <dbReference type="SAM" id="MobiDB-lite"/>
    </source>
</evidence>
<name>A0A9W9NDN2_9EURO</name>
<evidence type="ECO:0000313" key="2">
    <source>
        <dbReference type="EMBL" id="KAJ5216938.1"/>
    </source>
</evidence>
<dbReference type="Proteomes" id="UP001150941">
    <property type="component" value="Unassembled WGS sequence"/>
</dbReference>
<accession>A0A9W9NDN2</accession>
<evidence type="ECO:0000313" key="3">
    <source>
        <dbReference type="Proteomes" id="UP001150941"/>
    </source>
</evidence>
<comment type="caution">
    <text evidence="2">The sequence shown here is derived from an EMBL/GenBank/DDBJ whole genome shotgun (WGS) entry which is preliminary data.</text>
</comment>
<reference evidence="2" key="2">
    <citation type="journal article" date="2023" name="IMA Fungus">
        <title>Comparative genomic study of the Penicillium genus elucidates a diverse pangenome and 15 lateral gene transfer events.</title>
        <authorList>
            <person name="Petersen C."/>
            <person name="Sorensen T."/>
            <person name="Nielsen M.R."/>
            <person name="Sondergaard T.E."/>
            <person name="Sorensen J.L."/>
            <person name="Fitzpatrick D.A."/>
            <person name="Frisvad J.C."/>
            <person name="Nielsen K.L."/>
        </authorList>
    </citation>
    <scope>NUCLEOTIDE SEQUENCE</scope>
    <source>
        <strain evidence="2">IBT 19713</strain>
    </source>
</reference>
<dbReference type="GeneID" id="83206545"/>
<protein>
    <submittedName>
        <fullName evidence="2">Uncharacterized protein</fullName>
    </submittedName>
</protein>
<feature type="compositionally biased region" description="Polar residues" evidence="1">
    <location>
        <begin position="45"/>
        <end position="54"/>
    </location>
</feature>
<dbReference type="Gene3D" id="1.25.40.10">
    <property type="entry name" value="Tetratricopeptide repeat domain"/>
    <property type="match status" value="1"/>
</dbReference>
<feature type="region of interest" description="Disordered" evidence="1">
    <location>
        <begin position="42"/>
        <end position="70"/>
    </location>
</feature>
<dbReference type="AlphaFoldDB" id="A0A9W9NDN2"/>
<dbReference type="RefSeq" id="XP_058325809.1">
    <property type="nucleotide sequence ID" value="XM_058479241.1"/>
</dbReference>
<reference evidence="2" key="1">
    <citation type="submission" date="2022-11" db="EMBL/GenBank/DDBJ databases">
        <authorList>
            <person name="Petersen C."/>
        </authorList>
    </citation>
    <scope>NUCLEOTIDE SEQUENCE</scope>
    <source>
        <strain evidence="2">IBT 19713</strain>
    </source>
</reference>
<keyword evidence="3" id="KW-1185">Reference proteome</keyword>
<dbReference type="SUPFAM" id="SSF81901">
    <property type="entry name" value="HCP-like"/>
    <property type="match status" value="1"/>
</dbReference>
<dbReference type="InterPro" id="IPR011990">
    <property type="entry name" value="TPR-like_helical_dom_sf"/>
</dbReference>